<keyword evidence="1" id="KW-0812">Transmembrane</keyword>
<evidence type="ECO:0000256" key="1">
    <source>
        <dbReference type="SAM" id="Phobius"/>
    </source>
</evidence>
<proteinExistence type="predicted"/>
<dbReference type="InterPro" id="IPR058714">
    <property type="entry name" value="LpqS"/>
</dbReference>
<keyword evidence="3" id="KW-1185">Reference proteome</keyword>
<protein>
    <recommendedName>
        <fullName evidence="4">Lipoprotein LpqS</fullName>
    </recommendedName>
</protein>
<evidence type="ECO:0008006" key="4">
    <source>
        <dbReference type="Google" id="ProtNLM"/>
    </source>
</evidence>
<dbReference type="KEGG" id="nsl:BOX37_11295"/>
<dbReference type="AlphaFoldDB" id="A0A1J0VQZ4"/>
<evidence type="ECO:0000313" key="3">
    <source>
        <dbReference type="Proteomes" id="UP000183810"/>
    </source>
</evidence>
<organism evidence="2 3">
    <name type="scientific">Nocardia mangyaensis</name>
    <dbReference type="NCBI Taxonomy" id="2213200"/>
    <lineage>
        <taxon>Bacteria</taxon>
        <taxon>Bacillati</taxon>
        <taxon>Actinomycetota</taxon>
        <taxon>Actinomycetes</taxon>
        <taxon>Mycobacteriales</taxon>
        <taxon>Nocardiaceae</taxon>
        <taxon>Nocardia</taxon>
    </lineage>
</organism>
<dbReference type="Pfam" id="PF26327">
    <property type="entry name" value="LpqS"/>
    <property type="match status" value="1"/>
</dbReference>
<dbReference type="RefSeq" id="WP_071927625.1">
    <property type="nucleotide sequence ID" value="NZ_CP018082.1"/>
</dbReference>
<keyword evidence="1" id="KW-1133">Transmembrane helix</keyword>
<accession>A0A1J0VQZ4</accession>
<evidence type="ECO:0000313" key="2">
    <source>
        <dbReference type="EMBL" id="APE34445.1"/>
    </source>
</evidence>
<keyword evidence="1" id="KW-0472">Membrane</keyword>
<dbReference type="Proteomes" id="UP000183810">
    <property type="component" value="Chromosome"/>
</dbReference>
<gene>
    <name evidence="2" type="ORF">BOX37_11295</name>
</gene>
<sequence length="126" mass="13354">MRRSADGFRGRTRPLAVLVVLTTLCALLIDCTAANHDDHHVGSGTVAMVADIADVVVPDHPLPDHCLPDVAGSDSALVLLVTLIAILLVVVAAWGLPALAGRGPPRAVLWSRPGRDILTHFCICRR</sequence>
<dbReference type="EMBL" id="CP018082">
    <property type="protein sequence ID" value="APE34445.1"/>
    <property type="molecule type" value="Genomic_DNA"/>
</dbReference>
<feature type="transmembrane region" description="Helical" evidence="1">
    <location>
        <begin position="77"/>
        <end position="96"/>
    </location>
</feature>
<name>A0A1J0VQZ4_9NOCA</name>
<reference evidence="2" key="1">
    <citation type="submission" date="2016-11" db="EMBL/GenBank/DDBJ databases">
        <authorList>
            <person name="Jaros S."/>
            <person name="Januszkiewicz K."/>
            <person name="Wedrychowicz H."/>
        </authorList>
    </citation>
    <scope>NUCLEOTIDE SEQUENCE [LARGE SCALE GENOMIC DNA]</scope>
    <source>
        <strain evidence="2">Y48</strain>
    </source>
</reference>